<gene>
    <name evidence="1" type="ORF">GRI94_13890</name>
</gene>
<dbReference type="GO" id="GO:0008168">
    <property type="term" value="F:methyltransferase activity"/>
    <property type="evidence" value="ECO:0007669"/>
    <property type="project" value="UniProtKB-KW"/>
</dbReference>
<keyword evidence="1" id="KW-0489">Methyltransferase</keyword>
<evidence type="ECO:0000313" key="1">
    <source>
        <dbReference type="EMBL" id="MXP32917.1"/>
    </source>
</evidence>
<proteinExistence type="predicted"/>
<dbReference type="AlphaFoldDB" id="A0A845AUD5"/>
<keyword evidence="1" id="KW-0808">Transferase</keyword>
<dbReference type="SUPFAM" id="SSF53335">
    <property type="entry name" value="S-adenosyl-L-methionine-dependent methyltransferases"/>
    <property type="match status" value="1"/>
</dbReference>
<name>A0A845AUD5_9SPHN</name>
<keyword evidence="2" id="KW-1185">Reference proteome</keyword>
<dbReference type="InterPro" id="IPR050508">
    <property type="entry name" value="Methyltransf_Superfamily"/>
</dbReference>
<protein>
    <submittedName>
        <fullName evidence="1">Methyltransferase domain-containing protein</fullName>
    </submittedName>
</protein>
<reference evidence="1 2" key="1">
    <citation type="submission" date="2019-12" db="EMBL/GenBank/DDBJ databases">
        <title>Genomic-based taxomic classification of the family Erythrobacteraceae.</title>
        <authorList>
            <person name="Xu L."/>
        </authorList>
    </citation>
    <scope>NUCLEOTIDE SEQUENCE [LARGE SCALE GENOMIC DNA]</scope>
    <source>
        <strain evidence="1 2">JCM 16677</strain>
    </source>
</reference>
<dbReference type="Pfam" id="PF13489">
    <property type="entry name" value="Methyltransf_23"/>
    <property type="match status" value="1"/>
</dbReference>
<accession>A0A845AUD5</accession>
<organism evidence="1 2">
    <name type="scientific">Parerythrobacter jejuensis</name>
    <dbReference type="NCBI Taxonomy" id="795812"/>
    <lineage>
        <taxon>Bacteria</taxon>
        <taxon>Pseudomonadati</taxon>
        <taxon>Pseudomonadota</taxon>
        <taxon>Alphaproteobacteria</taxon>
        <taxon>Sphingomonadales</taxon>
        <taxon>Erythrobacteraceae</taxon>
        <taxon>Parerythrobacter</taxon>
    </lineage>
</organism>
<comment type="caution">
    <text evidence="1">The sequence shown here is derived from an EMBL/GenBank/DDBJ whole genome shotgun (WGS) entry which is preliminary data.</text>
</comment>
<sequence length="194" mass="20575">MSQDLSHGYDAVADQYAAARSETGAELVREWAKRALPSQASLIDIGCGTGEPIARALVEAGFDLYGIDPSQAMLTRFRAALPETPVACETVQESAFFGRSFDAAVAIGVIFLLPGSEQVIAFERMAQAVGPGGHVLFSAPNEVHQWQDVLTGEQSRSLGKGAYRALLDACSMDLVASFEDSGGNAYHHAVKRGA</sequence>
<dbReference type="PANTHER" id="PTHR42912">
    <property type="entry name" value="METHYLTRANSFERASE"/>
    <property type="match status" value="1"/>
</dbReference>
<evidence type="ECO:0000313" key="2">
    <source>
        <dbReference type="Proteomes" id="UP000446786"/>
    </source>
</evidence>
<dbReference type="Proteomes" id="UP000446786">
    <property type="component" value="Unassembled WGS sequence"/>
</dbReference>
<dbReference type="OrthoDB" id="116799at2"/>
<dbReference type="EMBL" id="WTYE01000001">
    <property type="protein sequence ID" value="MXP32917.1"/>
    <property type="molecule type" value="Genomic_DNA"/>
</dbReference>
<dbReference type="InterPro" id="IPR029063">
    <property type="entry name" value="SAM-dependent_MTases_sf"/>
</dbReference>
<dbReference type="PANTHER" id="PTHR42912:SF80">
    <property type="entry name" value="METHYLTRANSFERASE DOMAIN-CONTAINING PROTEIN"/>
    <property type="match status" value="1"/>
</dbReference>
<dbReference type="Gene3D" id="3.40.50.150">
    <property type="entry name" value="Vaccinia Virus protein VP39"/>
    <property type="match status" value="1"/>
</dbReference>
<dbReference type="GO" id="GO:0032259">
    <property type="term" value="P:methylation"/>
    <property type="evidence" value="ECO:0007669"/>
    <property type="project" value="UniProtKB-KW"/>
</dbReference>
<dbReference type="CDD" id="cd02440">
    <property type="entry name" value="AdoMet_MTases"/>
    <property type="match status" value="1"/>
</dbReference>